<evidence type="ECO:0000259" key="2">
    <source>
        <dbReference type="PROSITE" id="PS50943"/>
    </source>
</evidence>
<dbReference type="InterPro" id="IPR001387">
    <property type="entry name" value="Cro/C1-type_HTH"/>
</dbReference>
<dbReference type="InterPro" id="IPR010982">
    <property type="entry name" value="Lambda_DNA-bd_dom_sf"/>
</dbReference>
<dbReference type="PANTHER" id="PTHR46558:SF11">
    <property type="entry name" value="HTH-TYPE TRANSCRIPTIONAL REGULATOR XRE"/>
    <property type="match status" value="1"/>
</dbReference>
<dbReference type="PROSITE" id="PS50943">
    <property type="entry name" value="HTH_CROC1"/>
    <property type="match status" value="1"/>
</dbReference>
<evidence type="ECO:0000313" key="4">
    <source>
        <dbReference type="Proteomes" id="UP000257143"/>
    </source>
</evidence>
<reference evidence="4" key="1">
    <citation type="submission" date="2017-11" db="EMBL/GenBank/DDBJ databases">
        <authorList>
            <person name="Zhu W."/>
        </authorList>
    </citation>
    <scope>NUCLEOTIDE SEQUENCE [LARGE SCALE GENOMIC DNA]</scope>
    <source>
        <strain evidence="4">CAU 1183</strain>
    </source>
</reference>
<name>A0A3D8Q0R7_9BACI</name>
<comment type="caution">
    <text evidence="3">The sequence shown here is derived from an EMBL/GenBank/DDBJ whole genome shotgun (WGS) entry which is preliminary data.</text>
</comment>
<gene>
    <name evidence="3" type="ORF">CWR48_04135</name>
</gene>
<dbReference type="Gene3D" id="1.10.260.40">
    <property type="entry name" value="lambda repressor-like DNA-binding domains"/>
    <property type="match status" value="1"/>
</dbReference>
<protein>
    <recommendedName>
        <fullName evidence="2">HTH cro/C1-type domain-containing protein</fullName>
    </recommendedName>
</protein>
<evidence type="ECO:0000313" key="3">
    <source>
        <dbReference type="EMBL" id="RDW21009.1"/>
    </source>
</evidence>
<keyword evidence="1" id="KW-0238">DNA-binding</keyword>
<accession>A0A3D8Q0R7</accession>
<dbReference type="RefSeq" id="WP_115771788.1">
    <property type="nucleotide sequence ID" value="NZ_PIOC01000005.1"/>
</dbReference>
<proteinExistence type="predicted"/>
<feature type="domain" description="HTH cro/C1-type" evidence="2">
    <location>
        <begin position="15"/>
        <end position="69"/>
    </location>
</feature>
<dbReference type="EMBL" id="PIOC01000005">
    <property type="protein sequence ID" value="RDW21009.1"/>
    <property type="molecule type" value="Genomic_DNA"/>
</dbReference>
<dbReference type="GO" id="GO:0003677">
    <property type="term" value="F:DNA binding"/>
    <property type="evidence" value="ECO:0007669"/>
    <property type="project" value="UniProtKB-KW"/>
</dbReference>
<dbReference type="Proteomes" id="UP000257143">
    <property type="component" value="Unassembled WGS sequence"/>
</dbReference>
<dbReference type="SMART" id="SM00530">
    <property type="entry name" value="HTH_XRE"/>
    <property type="match status" value="1"/>
</dbReference>
<organism evidence="3 4">
    <name type="scientific">Oceanobacillus arenosus</name>
    <dbReference type="NCBI Taxonomy" id="1229153"/>
    <lineage>
        <taxon>Bacteria</taxon>
        <taxon>Bacillati</taxon>
        <taxon>Bacillota</taxon>
        <taxon>Bacilli</taxon>
        <taxon>Bacillales</taxon>
        <taxon>Bacillaceae</taxon>
        <taxon>Oceanobacillus</taxon>
    </lineage>
</organism>
<keyword evidence="4" id="KW-1185">Reference proteome</keyword>
<dbReference type="OrthoDB" id="2475196at2"/>
<sequence length="135" mass="15887">MMSEKELRLYIGGKIKEYRNKKKVTQEELGNKLGVKNNTISAYERGTISPDSDTLFIIADILEVKADDFFPPIENDGVDYLDKIKDLRKENLEAKDMRFFQKLIEKTLSMDDAEREKFIESIRFTVDYYDKTNRD</sequence>
<evidence type="ECO:0000256" key="1">
    <source>
        <dbReference type="ARBA" id="ARBA00023125"/>
    </source>
</evidence>
<dbReference type="AlphaFoldDB" id="A0A3D8Q0R7"/>
<dbReference type="SUPFAM" id="SSF47413">
    <property type="entry name" value="lambda repressor-like DNA-binding domains"/>
    <property type="match status" value="1"/>
</dbReference>
<dbReference type="PANTHER" id="PTHR46558">
    <property type="entry name" value="TRACRIPTIONAL REGULATORY PROTEIN-RELATED-RELATED"/>
    <property type="match status" value="1"/>
</dbReference>
<dbReference type="Pfam" id="PF01381">
    <property type="entry name" value="HTH_3"/>
    <property type="match status" value="1"/>
</dbReference>
<dbReference type="CDD" id="cd00093">
    <property type="entry name" value="HTH_XRE"/>
    <property type="match status" value="1"/>
</dbReference>